<dbReference type="EMBL" id="JARPUR010000001">
    <property type="protein sequence ID" value="KAK4886558.1"/>
    <property type="molecule type" value="Genomic_DNA"/>
</dbReference>
<protein>
    <submittedName>
        <fullName evidence="2">Uncharacterized protein</fullName>
    </submittedName>
</protein>
<dbReference type="AlphaFoldDB" id="A0AAN7SRD7"/>
<proteinExistence type="predicted"/>
<feature type="region of interest" description="Disordered" evidence="1">
    <location>
        <begin position="144"/>
        <end position="169"/>
    </location>
</feature>
<evidence type="ECO:0000313" key="3">
    <source>
        <dbReference type="Proteomes" id="UP001353858"/>
    </source>
</evidence>
<sequence>MQRKTPENIILNTSSSAQRTRGGGRSTSMRILTQISSGSLRRAAGGGPHNISCPANYCGGSSGSYMNTNQQRPIDYYEFRGAHMPPPPQSTPMPSFNLPTRQETFGSQIDYNLNWMPKDVELNNPVDTSFLMAAHAQHKNQTGKYFTKEAKFPGPSSFERNDSTPRSDNSRYLLRQQALRDSEIVDGQKRSPKKESLLEWFDRTVEAELQRRRDASLNVGENMINLDPPLFSPFDKNRTKRSNNALLTEASTSGLDINASLREEKDTELLIAVDKLAKAEAMCTFEGAVRAAEAAAASAPPEYVEEAAAAGAHSFEAKLTGVVKQQIDGVKPVEVVGYVGITRPNKPKKSE</sequence>
<feature type="region of interest" description="Disordered" evidence="1">
    <location>
        <begin position="1"/>
        <end position="26"/>
    </location>
</feature>
<organism evidence="2 3">
    <name type="scientific">Aquatica leii</name>
    <dbReference type="NCBI Taxonomy" id="1421715"/>
    <lineage>
        <taxon>Eukaryota</taxon>
        <taxon>Metazoa</taxon>
        <taxon>Ecdysozoa</taxon>
        <taxon>Arthropoda</taxon>
        <taxon>Hexapoda</taxon>
        <taxon>Insecta</taxon>
        <taxon>Pterygota</taxon>
        <taxon>Neoptera</taxon>
        <taxon>Endopterygota</taxon>
        <taxon>Coleoptera</taxon>
        <taxon>Polyphaga</taxon>
        <taxon>Elateriformia</taxon>
        <taxon>Elateroidea</taxon>
        <taxon>Lampyridae</taxon>
        <taxon>Luciolinae</taxon>
        <taxon>Aquatica</taxon>
    </lineage>
</organism>
<evidence type="ECO:0000313" key="2">
    <source>
        <dbReference type="EMBL" id="KAK4886558.1"/>
    </source>
</evidence>
<keyword evidence="3" id="KW-1185">Reference proteome</keyword>
<comment type="caution">
    <text evidence="2">The sequence shown here is derived from an EMBL/GenBank/DDBJ whole genome shotgun (WGS) entry which is preliminary data.</text>
</comment>
<dbReference type="Proteomes" id="UP001353858">
    <property type="component" value="Unassembled WGS sequence"/>
</dbReference>
<feature type="compositionally biased region" description="Basic and acidic residues" evidence="1">
    <location>
        <begin position="159"/>
        <end position="169"/>
    </location>
</feature>
<name>A0AAN7SRD7_9COLE</name>
<gene>
    <name evidence="2" type="ORF">RN001_002829</name>
</gene>
<accession>A0AAN7SRD7</accession>
<reference evidence="3" key="1">
    <citation type="submission" date="2023-01" db="EMBL/GenBank/DDBJ databases">
        <title>Key to firefly adult light organ development and bioluminescence: homeobox transcription factors regulate luciferase expression and transportation to peroxisome.</title>
        <authorList>
            <person name="Fu X."/>
        </authorList>
    </citation>
    <scope>NUCLEOTIDE SEQUENCE [LARGE SCALE GENOMIC DNA]</scope>
</reference>
<evidence type="ECO:0000256" key="1">
    <source>
        <dbReference type="SAM" id="MobiDB-lite"/>
    </source>
</evidence>